<dbReference type="KEGG" id="daw:HS1_001116"/>
<name>A0A7U4QKB7_DESA2</name>
<dbReference type="Pfam" id="PF23400">
    <property type="entry name" value="CARF_Card1"/>
    <property type="match status" value="1"/>
</dbReference>
<reference evidence="2 3" key="1">
    <citation type="submission" date="2015-10" db="EMBL/GenBank/DDBJ databases">
        <title>Candidatus Desulfofervidus auxilii, a hydrogenotrophic sulfate-reducing bacterium involved in the thermophilic anaerobic oxidation of methane.</title>
        <authorList>
            <person name="Krukenberg V."/>
            <person name="Richter M."/>
            <person name="Wegener G."/>
        </authorList>
    </citation>
    <scope>NUCLEOTIDE SEQUENCE [LARGE SCALE GENOMIC DNA]</scope>
    <source>
        <strain evidence="2 3">HS1</strain>
    </source>
</reference>
<organism evidence="2 3">
    <name type="scientific">Desulfofervidus auxilii</name>
    <dbReference type="NCBI Taxonomy" id="1621989"/>
    <lineage>
        <taxon>Bacteria</taxon>
        <taxon>Pseudomonadati</taxon>
        <taxon>Thermodesulfobacteriota</taxon>
        <taxon>Candidatus Desulfofervidia</taxon>
        <taxon>Candidatus Desulfofervidales</taxon>
        <taxon>Candidatus Desulfofervidaceae</taxon>
        <taxon>Candidatus Desulfofervidus</taxon>
    </lineage>
</organism>
<sequence length="293" mass="33447">MENFEIMFSFIGEQPIPNLLPVKYFKPSKVVMIYTELTEEVKDRLKNVLSKQRFLIDDSCRTDPYKMDEIISILERLLIKYTNKKIIFNLTGGTKPMTFAGYKIAEKYKIPFVYQQSEKNKTVFMYYEFKNNSPILEEISVPPLISLKEHIEAHISNYQITNKTKDDPGGKFEKAVKDALIGEVDEVIIGVRLNNIQVDLLIRCGNHVGVAELKTSGNKTSAVNQIVLPARREYLGTYVKKFVVVGDKATNNLKGRAKAAGVKVIELPSFKQSNDLSKDDKMRLIQEIRKSLT</sequence>
<dbReference type="EMBL" id="CP013015">
    <property type="protein sequence ID" value="AMM40920.1"/>
    <property type="molecule type" value="Genomic_DNA"/>
</dbReference>
<protein>
    <submittedName>
        <fullName evidence="2">Protein containing DUF1887</fullName>
    </submittedName>
</protein>
<feature type="domain" description="Card1 CARF" evidence="1">
    <location>
        <begin position="7"/>
        <end position="141"/>
    </location>
</feature>
<evidence type="ECO:0000313" key="2">
    <source>
        <dbReference type="EMBL" id="AMM40920.1"/>
    </source>
</evidence>
<gene>
    <name evidence="2" type="ORF">HS1_001116</name>
</gene>
<dbReference type="AlphaFoldDB" id="A0A7U4QKB7"/>
<evidence type="ECO:0000313" key="3">
    <source>
        <dbReference type="Proteomes" id="UP000070560"/>
    </source>
</evidence>
<accession>A0A7U4QKB7</accession>
<dbReference type="OrthoDB" id="8477283at2"/>
<proteinExistence type="predicted"/>
<evidence type="ECO:0000259" key="1">
    <source>
        <dbReference type="Pfam" id="PF23400"/>
    </source>
</evidence>
<dbReference type="Gene3D" id="3.40.50.10770">
    <property type="entry name" value="Hypothetical protein VC1899 like domain (Restriction endonuclease-like)"/>
    <property type="match status" value="1"/>
</dbReference>
<dbReference type="InterPro" id="IPR056339">
    <property type="entry name" value="CARF_Card1"/>
</dbReference>
<dbReference type="Proteomes" id="UP000070560">
    <property type="component" value="Chromosome"/>
</dbReference>
<dbReference type="SUPFAM" id="SSF52980">
    <property type="entry name" value="Restriction endonuclease-like"/>
    <property type="match status" value="1"/>
</dbReference>
<dbReference type="RefSeq" id="WP_066062126.1">
    <property type="nucleotide sequence ID" value="NZ_CP013015.1"/>
</dbReference>
<dbReference type="InterPro" id="IPR011335">
    <property type="entry name" value="Restrct_endonuc-II-like"/>
</dbReference>
<keyword evidence="3" id="KW-1185">Reference proteome</keyword>